<proteinExistence type="inferred from homology"/>
<name>A0AAV8V8T7_9CUCU</name>
<evidence type="ECO:0000256" key="3">
    <source>
        <dbReference type="ARBA" id="ARBA00022679"/>
    </source>
</evidence>
<dbReference type="SUPFAM" id="SSF53335">
    <property type="entry name" value="S-adenosyl-L-methionine-dependent methyltransferases"/>
    <property type="match status" value="1"/>
</dbReference>
<dbReference type="PANTHER" id="PTHR13610">
    <property type="entry name" value="METHYLTRANSFERASE DOMAIN-CONTAINING PROTEIN"/>
    <property type="match status" value="1"/>
</dbReference>
<dbReference type="GO" id="GO:0005739">
    <property type="term" value="C:mitochondrion"/>
    <property type="evidence" value="ECO:0007669"/>
    <property type="project" value="TreeGrafter"/>
</dbReference>
<evidence type="ECO:0000313" key="7">
    <source>
        <dbReference type="Proteomes" id="UP001159042"/>
    </source>
</evidence>
<dbReference type="EMBL" id="JANEYG010000295">
    <property type="protein sequence ID" value="KAJ8910432.1"/>
    <property type="molecule type" value="Genomic_DNA"/>
</dbReference>
<sequence>MGELNLLELNKSAVKKTGGLQISTTGKLLVGITGGIALGLSAICAPFISPALRRFCLPYIPATNEQIANVLKALKGHKGTVLDLGSGDGRIVIEAAKNKFVSHGVELNPWLVLYSKFDAFKQGLSSNAQFQRQDLWKCDVSKYDNIVIFGVEQMMADLEKKFQKECKTNCNVIACRFPLPNLIPETTIGNGIDKVWVYNFQPS</sequence>
<reference evidence="6 7" key="1">
    <citation type="journal article" date="2023" name="Insect Mol. Biol.">
        <title>Genome sequencing provides insights into the evolution of gene families encoding plant cell wall-degrading enzymes in longhorned beetles.</title>
        <authorList>
            <person name="Shin N.R."/>
            <person name="Okamura Y."/>
            <person name="Kirsch R."/>
            <person name="Pauchet Y."/>
        </authorList>
    </citation>
    <scope>NUCLEOTIDE SEQUENCE [LARGE SCALE GENOMIC DNA]</scope>
    <source>
        <strain evidence="6">EAD_L_NR</strain>
    </source>
</reference>
<accession>A0AAV8V8T7</accession>
<keyword evidence="4" id="KW-0949">S-adenosyl-L-methionine</keyword>
<gene>
    <name evidence="6" type="ORF">NQ315_012574</name>
</gene>
<keyword evidence="3" id="KW-0808">Transferase</keyword>
<evidence type="ECO:0000313" key="6">
    <source>
        <dbReference type="EMBL" id="KAJ8910432.1"/>
    </source>
</evidence>
<dbReference type="GO" id="GO:0016279">
    <property type="term" value="F:protein-lysine N-methyltransferase activity"/>
    <property type="evidence" value="ECO:0007669"/>
    <property type="project" value="InterPro"/>
</dbReference>
<dbReference type="Gene3D" id="3.40.50.150">
    <property type="entry name" value="Vaccinia Virus protein VP39"/>
    <property type="match status" value="1"/>
</dbReference>
<dbReference type="PANTHER" id="PTHR13610:SF9">
    <property type="entry name" value="FI06469P"/>
    <property type="match status" value="1"/>
</dbReference>
<dbReference type="InterPro" id="IPR029063">
    <property type="entry name" value="SAM-dependent_MTases_sf"/>
</dbReference>
<protein>
    <recommendedName>
        <fullName evidence="5">Methyltransferase domain-containing protein</fullName>
    </recommendedName>
</protein>
<comment type="caution">
    <text evidence="6">The sequence shown here is derived from an EMBL/GenBank/DDBJ whole genome shotgun (WGS) entry which is preliminary data.</text>
</comment>
<dbReference type="AlphaFoldDB" id="A0AAV8V8T7"/>
<evidence type="ECO:0000256" key="4">
    <source>
        <dbReference type="ARBA" id="ARBA00022691"/>
    </source>
</evidence>
<dbReference type="Proteomes" id="UP001159042">
    <property type="component" value="Unassembled WGS sequence"/>
</dbReference>
<evidence type="ECO:0000256" key="2">
    <source>
        <dbReference type="ARBA" id="ARBA00022603"/>
    </source>
</evidence>
<evidence type="ECO:0000259" key="5">
    <source>
        <dbReference type="Pfam" id="PF13847"/>
    </source>
</evidence>
<dbReference type="InterPro" id="IPR025714">
    <property type="entry name" value="Methyltranfer_dom"/>
</dbReference>
<keyword evidence="7" id="KW-1185">Reference proteome</keyword>
<dbReference type="GO" id="GO:0032259">
    <property type="term" value="P:methylation"/>
    <property type="evidence" value="ECO:0007669"/>
    <property type="project" value="UniProtKB-KW"/>
</dbReference>
<organism evidence="6 7">
    <name type="scientific">Exocentrus adspersus</name>
    <dbReference type="NCBI Taxonomy" id="1586481"/>
    <lineage>
        <taxon>Eukaryota</taxon>
        <taxon>Metazoa</taxon>
        <taxon>Ecdysozoa</taxon>
        <taxon>Arthropoda</taxon>
        <taxon>Hexapoda</taxon>
        <taxon>Insecta</taxon>
        <taxon>Pterygota</taxon>
        <taxon>Neoptera</taxon>
        <taxon>Endopterygota</taxon>
        <taxon>Coleoptera</taxon>
        <taxon>Polyphaga</taxon>
        <taxon>Cucujiformia</taxon>
        <taxon>Chrysomeloidea</taxon>
        <taxon>Cerambycidae</taxon>
        <taxon>Lamiinae</taxon>
        <taxon>Acanthocinini</taxon>
        <taxon>Exocentrus</taxon>
    </lineage>
</organism>
<keyword evidence="2" id="KW-0489">Methyltransferase</keyword>
<dbReference type="Pfam" id="PF13847">
    <property type="entry name" value="Methyltransf_31"/>
    <property type="match status" value="1"/>
</dbReference>
<feature type="domain" description="Methyltransferase" evidence="5">
    <location>
        <begin position="79"/>
        <end position="166"/>
    </location>
</feature>
<comment type="similarity">
    <text evidence="1">Belongs to the ANT/ATPSC lysine N-methyltransferase family.</text>
</comment>
<evidence type="ECO:0000256" key="1">
    <source>
        <dbReference type="ARBA" id="ARBA00010633"/>
    </source>
</evidence>
<dbReference type="GO" id="GO:1905706">
    <property type="term" value="P:regulation of mitochondrial ATP synthesis coupled proton transport"/>
    <property type="evidence" value="ECO:0007669"/>
    <property type="project" value="TreeGrafter"/>
</dbReference>
<dbReference type="InterPro" id="IPR026170">
    <property type="entry name" value="FAM173A/B"/>
</dbReference>